<dbReference type="Pfam" id="PF04563">
    <property type="entry name" value="RNA_pol_Rpb2_1"/>
    <property type="match status" value="1"/>
</dbReference>
<dbReference type="InterPro" id="IPR007121">
    <property type="entry name" value="RNA_pol_bsu_CS"/>
</dbReference>
<dbReference type="Pfam" id="PF00562">
    <property type="entry name" value="RNA_pol_Rpb2_6"/>
    <property type="match status" value="1"/>
</dbReference>
<dbReference type="CDD" id="cd00653">
    <property type="entry name" value="RNA_pol_B_RPB2"/>
    <property type="match status" value="1"/>
</dbReference>
<dbReference type="Gene3D" id="2.40.270.10">
    <property type="entry name" value="DNA-directed RNA polymerase, subunit 2, domain 6"/>
    <property type="match status" value="2"/>
</dbReference>
<keyword evidence="17" id="KW-1185">Reference proteome</keyword>
<reference evidence="16 17" key="1">
    <citation type="journal article" date="2013" name="Curr. Biol.">
        <title>The Genome of the Foraminiferan Reticulomyxa filosa.</title>
        <authorList>
            <person name="Glockner G."/>
            <person name="Hulsmann N."/>
            <person name="Schleicher M."/>
            <person name="Noegel A.A."/>
            <person name="Eichinger L."/>
            <person name="Gallinger C."/>
            <person name="Pawlowski J."/>
            <person name="Sierra R."/>
            <person name="Euteneuer U."/>
            <person name="Pillet L."/>
            <person name="Moustafa A."/>
            <person name="Platzer M."/>
            <person name="Groth M."/>
            <person name="Szafranski K."/>
            <person name="Schliwa M."/>
        </authorList>
    </citation>
    <scope>NUCLEOTIDE SEQUENCE [LARGE SCALE GENOMIC DNA]</scope>
</reference>
<proteinExistence type="inferred from homology"/>
<dbReference type="InterPro" id="IPR015712">
    <property type="entry name" value="DNA-dir_RNA_pol_su2"/>
</dbReference>
<dbReference type="GO" id="GO:0003677">
    <property type="term" value="F:DNA binding"/>
    <property type="evidence" value="ECO:0007669"/>
    <property type="project" value="InterPro"/>
</dbReference>
<name>X6NZU3_RETFI</name>
<dbReference type="Gene3D" id="3.90.1110.10">
    <property type="entry name" value="RNA polymerase Rpb2, domain 2"/>
    <property type="match status" value="1"/>
</dbReference>
<feature type="non-terminal residue" evidence="16">
    <location>
        <position position="1"/>
    </location>
</feature>
<dbReference type="Proteomes" id="UP000023152">
    <property type="component" value="Unassembled WGS sequence"/>
</dbReference>
<dbReference type="FunFam" id="2.40.270.10:FF:000006">
    <property type="entry name" value="DNA-directed RNA polymerase subunit beta"/>
    <property type="match status" value="1"/>
</dbReference>
<evidence type="ECO:0000259" key="11">
    <source>
        <dbReference type="Pfam" id="PF04561"/>
    </source>
</evidence>
<dbReference type="InterPro" id="IPR007645">
    <property type="entry name" value="RNA_pol_Rpb2_3"/>
</dbReference>
<dbReference type="OMA" id="CYDRNDS"/>
<dbReference type="SUPFAM" id="SSF64484">
    <property type="entry name" value="beta and beta-prime subunits of DNA dependent RNA-polymerase"/>
    <property type="match status" value="1"/>
</dbReference>
<dbReference type="GO" id="GO:0000428">
    <property type="term" value="C:DNA-directed RNA polymerase complex"/>
    <property type="evidence" value="ECO:0007669"/>
    <property type="project" value="UniProtKB-KW"/>
</dbReference>
<dbReference type="GO" id="GO:0046872">
    <property type="term" value="F:metal ion binding"/>
    <property type="evidence" value="ECO:0007669"/>
    <property type="project" value="UniProtKB-KW"/>
</dbReference>
<feature type="domain" description="RNA polymerase beta subunit protrusion" evidence="12">
    <location>
        <begin position="1"/>
        <end position="387"/>
    </location>
</feature>
<dbReference type="Pfam" id="PF04565">
    <property type="entry name" value="RNA_pol_Rpb2_3"/>
    <property type="match status" value="1"/>
</dbReference>
<evidence type="ECO:0000256" key="1">
    <source>
        <dbReference type="ARBA" id="ARBA00006835"/>
    </source>
</evidence>
<evidence type="ECO:0000256" key="2">
    <source>
        <dbReference type="ARBA" id="ARBA00022478"/>
    </source>
</evidence>
<dbReference type="Gene3D" id="3.90.1070.20">
    <property type="match status" value="1"/>
</dbReference>
<evidence type="ECO:0000259" key="14">
    <source>
        <dbReference type="Pfam" id="PF04566"/>
    </source>
</evidence>
<accession>X6NZU3</accession>
<dbReference type="InterPro" id="IPR037034">
    <property type="entry name" value="RNA_pol_Rpb2_2_sf"/>
</dbReference>
<dbReference type="FunFam" id="2.40.50.150:FF:000002">
    <property type="entry name" value="DNA-directed RNA polymerase subunit beta"/>
    <property type="match status" value="1"/>
</dbReference>
<dbReference type="InterPro" id="IPR007120">
    <property type="entry name" value="DNA-dir_RNAP_su2_dom"/>
</dbReference>
<comment type="catalytic activity">
    <reaction evidence="8">
        <text>RNA(n) + a ribonucleoside 5'-triphosphate = RNA(n+1) + diphosphate</text>
        <dbReference type="Rhea" id="RHEA:21248"/>
        <dbReference type="Rhea" id="RHEA-COMP:14527"/>
        <dbReference type="Rhea" id="RHEA-COMP:17342"/>
        <dbReference type="ChEBI" id="CHEBI:33019"/>
        <dbReference type="ChEBI" id="CHEBI:61557"/>
        <dbReference type="ChEBI" id="CHEBI:140395"/>
        <dbReference type="EC" id="2.7.7.6"/>
    </reaction>
</comment>
<dbReference type="PANTHER" id="PTHR20856">
    <property type="entry name" value="DNA-DIRECTED RNA POLYMERASE I SUBUNIT 2"/>
    <property type="match status" value="1"/>
</dbReference>
<evidence type="ECO:0000313" key="16">
    <source>
        <dbReference type="EMBL" id="ETO31373.1"/>
    </source>
</evidence>
<dbReference type="Pfam" id="PF04561">
    <property type="entry name" value="RNA_pol_Rpb2_2"/>
    <property type="match status" value="1"/>
</dbReference>
<dbReference type="EMBL" id="ASPP01004974">
    <property type="protein sequence ID" value="ETO31373.1"/>
    <property type="molecule type" value="Genomic_DNA"/>
</dbReference>
<feature type="domain" description="RNA polymerase Rpb2" evidence="15">
    <location>
        <begin position="609"/>
        <end position="697"/>
    </location>
</feature>
<protein>
    <recommendedName>
        <fullName evidence="8">DNA-directed RNA polymerase subunit beta</fullName>
        <ecNumber evidence="8">2.7.7.6</ecNumber>
    </recommendedName>
</protein>
<evidence type="ECO:0000256" key="9">
    <source>
        <dbReference type="SAM" id="MobiDB-lite"/>
    </source>
</evidence>
<keyword evidence="3 8" id="KW-0808">Transferase</keyword>
<keyword evidence="6 8" id="KW-0804">Transcription</keyword>
<dbReference type="InterPro" id="IPR007647">
    <property type="entry name" value="RNA_pol_Rpb2_5"/>
</dbReference>
<evidence type="ECO:0000256" key="4">
    <source>
        <dbReference type="ARBA" id="ARBA00022695"/>
    </source>
</evidence>
<evidence type="ECO:0000259" key="12">
    <source>
        <dbReference type="Pfam" id="PF04563"/>
    </source>
</evidence>
<evidence type="ECO:0000313" key="17">
    <source>
        <dbReference type="Proteomes" id="UP000023152"/>
    </source>
</evidence>
<dbReference type="InterPro" id="IPR007646">
    <property type="entry name" value="RNA_pol_Rpb2_4"/>
</dbReference>
<dbReference type="GO" id="GO:0003899">
    <property type="term" value="F:DNA-directed RNA polymerase activity"/>
    <property type="evidence" value="ECO:0007669"/>
    <property type="project" value="UniProtKB-EC"/>
</dbReference>
<dbReference type="InterPro" id="IPR037033">
    <property type="entry name" value="DNA-dir_RNAP_su2_hyb_sf"/>
</dbReference>
<dbReference type="GO" id="GO:0006351">
    <property type="term" value="P:DNA-templated transcription"/>
    <property type="evidence" value="ECO:0007669"/>
    <property type="project" value="InterPro"/>
</dbReference>
<keyword evidence="2 8" id="KW-0240">DNA-directed RNA polymerase</keyword>
<feature type="domain" description="RNA polymerase Rpb2" evidence="13">
    <location>
        <begin position="426"/>
        <end position="490"/>
    </location>
</feature>
<dbReference type="InterPro" id="IPR007642">
    <property type="entry name" value="RNA_pol_Rpb2_2"/>
</dbReference>
<gene>
    <name evidence="16" type="ORF">RFI_05747</name>
</gene>
<evidence type="ECO:0000256" key="5">
    <source>
        <dbReference type="ARBA" id="ARBA00022723"/>
    </source>
</evidence>
<feature type="domain" description="RNA polymerase Rpb2" evidence="14">
    <location>
        <begin position="525"/>
        <end position="586"/>
    </location>
</feature>
<evidence type="ECO:0000256" key="8">
    <source>
        <dbReference type="RuleBase" id="RU363031"/>
    </source>
</evidence>
<feature type="domain" description="DNA-directed RNA polymerase subunit 2 hybrid-binding" evidence="10">
    <location>
        <begin position="704"/>
        <end position="994"/>
    </location>
</feature>
<comment type="caution">
    <text evidence="16">The sequence shown here is derived from an EMBL/GenBank/DDBJ whole genome shotgun (WGS) entry which is preliminary data.</text>
</comment>
<dbReference type="EC" id="2.7.7.6" evidence="8"/>
<dbReference type="PROSITE" id="PS01166">
    <property type="entry name" value="RNA_POL_BETA"/>
    <property type="match status" value="1"/>
</dbReference>
<evidence type="ECO:0000256" key="6">
    <source>
        <dbReference type="ARBA" id="ARBA00023163"/>
    </source>
</evidence>
<dbReference type="AlphaFoldDB" id="X6NZU3"/>
<comment type="function">
    <text evidence="8">DNA-dependent RNA polymerase catalyzes the transcription of DNA into RNA using the four ribonucleoside triphosphates as substrates.</text>
</comment>
<sequence length="994" mass="113173">QIASYNEFANSTIQEIIDDSGQFVVIGNPKTCSDDGLDYRVRLVLEFKQVWLTPPVKNEGVDDDREEPLLPNNCRIRNFNYAAEIDVDVVKTIYLINDDTLEEGLLHQSNEKVRLGKIPVMVRSLLCTLQRQVEEGTARDGMAYGECPFDQGGYFLVNGRERVLLSQERMAANHVMCYRNAEKKWQAEIRCHLEHSNRNVIANYVKQVKPPVSTPVSGDVFKVTIPYVRQDIPLCIVFRALSFVSDKSILELIVYDFKDTQIMELCRPSLEESYFIQTQDLALDFIGRRGCAWAKDVLQKEFLAHIGVNEFCETKKAFFLGYMVNKLCKTILGRREEDDRDNFGNKRLDVAGPLLGAMFRVLWNRTLLLAKPKALRKVNNDEALQMDLNVIFDEGEMITKGLKYSLATGNWCTQDRAPSKKTGVSQVLQRLTFASTLSHLRRTNAPLGRDGKLAKPRMLHNTLWGMCCPAETPEGQACGLVKNLSLMASVSVGAKKDFILNFLDEYSMESLDDISPNVIPDTTKVFVNGAWYGVARNPGDVVSALRDVRRSMRNFEEVSIVWQIPDKEIQIWCDAGRPMRPLYIVDSETQTIKIRTSHMMKIQDTTWEWDSLVEHGLIEYLDVEEEDTVMICMLVNDINRRENIRFNKWKQFVENNGLENARNSGMTIENERFRLTDAELEESQPYSETYTHCEIHPSMILGVCASIIPFPDHNQSPRNVYQSAMGKQAMGVYASNFQLRFDTTAHVMHYPQKPLAATKAMEYLKFRELPAGQNAIVAIACYSGYNQEDSIILNQSSIDRGFMRSTFYRSYFEEENILGHGQKEMFEKPSHQTTTGLRFGTYDKLEPDGLIAPGTRVSGDDIIIGKTTPLEVEEDYHKNYSSNTPEERAKPRQNRRDASVALRSSESGIVDAVCLTTNEEGKRYVKVRVRSCRIPQIGDKFASRHGQKGTCGMTYRQEDMPFNCHGICPDLIINPHCIPSRMTIGHLIECLLSK</sequence>
<keyword evidence="5" id="KW-0479">Metal-binding</keyword>
<feature type="domain" description="RNA polymerase Rpb2" evidence="11">
    <location>
        <begin position="217"/>
        <end position="349"/>
    </location>
</feature>
<evidence type="ECO:0000259" key="10">
    <source>
        <dbReference type="Pfam" id="PF00562"/>
    </source>
</evidence>
<organism evidence="16 17">
    <name type="scientific">Reticulomyxa filosa</name>
    <dbReference type="NCBI Taxonomy" id="46433"/>
    <lineage>
        <taxon>Eukaryota</taxon>
        <taxon>Sar</taxon>
        <taxon>Rhizaria</taxon>
        <taxon>Retaria</taxon>
        <taxon>Foraminifera</taxon>
        <taxon>Monothalamids</taxon>
        <taxon>Reticulomyxidae</taxon>
        <taxon>Reticulomyxa</taxon>
    </lineage>
</organism>
<evidence type="ECO:0000259" key="13">
    <source>
        <dbReference type="Pfam" id="PF04565"/>
    </source>
</evidence>
<dbReference type="Pfam" id="PF04566">
    <property type="entry name" value="RNA_pol_Rpb2_4"/>
    <property type="match status" value="1"/>
</dbReference>
<evidence type="ECO:0000256" key="3">
    <source>
        <dbReference type="ARBA" id="ARBA00022679"/>
    </source>
</evidence>
<feature type="region of interest" description="Disordered" evidence="9">
    <location>
        <begin position="874"/>
        <end position="897"/>
    </location>
</feature>
<evidence type="ECO:0000256" key="7">
    <source>
        <dbReference type="RuleBase" id="RU000434"/>
    </source>
</evidence>
<dbReference type="InterPro" id="IPR007644">
    <property type="entry name" value="RNA_pol_bsu_protrusion"/>
</dbReference>
<evidence type="ECO:0000259" key="15">
    <source>
        <dbReference type="Pfam" id="PF04567"/>
    </source>
</evidence>
<comment type="similarity">
    <text evidence="1 7">Belongs to the RNA polymerase beta chain family.</text>
</comment>
<dbReference type="OrthoDB" id="10248617at2759"/>
<feature type="non-terminal residue" evidence="16">
    <location>
        <position position="994"/>
    </location>
</feature>
<keyword evidence="4 8" id="KW-0548">Nucleotidyltransferase</keyword>
<dbReference type="GO" id="GO:0032549">
    <property type="term" value="F:ribonucleoside binding"/>
    <property type="evidence" value="ECO:0007669"/>
    <property type="project" value="InterPro"/>
</dbReference>
<dbReference type="Pfam" id="PF04567">
    <property type="entry name" value="RNA_pol_Rpb2_5"/>
    <property type="match status" value="1"/>
</dbReference>
<feature type="compositionally biased region" description="Basic and acidic residues" evidence="9">
    <location>
        <begin position="885"/>
        <end position="897"/>
    </location>
</feature>